<evidence type="ECO:0000256" key="6">
    <source>
        <dbReference type="ARBA" id="ARBA00022679"/>
    </source>
</evidence>
<dbReference type="GO" id="GO:0006264">
    <property type="term" value="P:mitochondrial DNA replication"/>
    <property type="evidence" value="ECO:0007669"/>
    <property type="project" value="TreeGrafter"/>
</dbReference>
<sequence length="1128" mass="128873">MASYLSYVRRGYHTCNIEGKLALKRWSRSRSSFQRSGCTVNVHQSYFMSTTSKDKPRVNEINIQMIPEKLHEQIFPKVDTKEKKAVSGLDDIKNNLAAHGLWDKNTTVLDDVIFDLPKLHGNSVTDHFYSIANQQLDGYIQLTQMLMGGPIPPKPKKWSKRAGWTKYDPKTGKATAVKYPEEDIFVFDVEILVMEGHYPTMATALSPTNWYSWCSEAVTKDKFRWTRNPRLCDLIPLESSPEEHGSHLKKGRKKIVIGHNVGFDRSFVKEQYYIKKSQVRFLDTMSLHIALCGMTSFQQVLYQSSKKSTNRKDVREYMEMKSSRKQMVDSYWTNESTMNNLNDVYQHHCGGRPLEKATRDVFVKGSMADVREMYQELCTYCASDVEATLHVFRKVWPQFLERFPNPVTLSGMMEMGSAYLPINQNWERYLNQSDAVYDDLQNELSRLLQKLANEACELLHDKRYEEDLWLWDLDWSVNTYKLNKPKKKPKDTNKEKTPDEILEDILASKDRIPKVSRHMVGYPAWYRELCPRTSDPDWKPGPSLVSTSRRITPKLLRMTYKGYPLHYDDKYGWGYLIPDKHKAASDRQKLAMAEEGMSKFPIANLFKMCNESVSEGLLVPMSDKELESMLNTAKDDMEWTERAKHLDEAGIKKQAKKKDDILEVKETKYDIGIPGCWFQKLPHKDGKGSNVGNPLSKDFLPLIETGVLKSLLITAENVLKLTKMCSYWKNNRDRISGQMALTLEEEDLPSTVTSDPDYHNDGMYGAIVPRVVPAGTITRRAVEKTWMTASNAYVDRVGSEMKSMIQSPPGYHFVGADVDSQELWIAAVIGDSKHRIHGSTPFGWMTLQGNKTDKTDLHSKTAETAGISRDHAKILNYGRIYGAGQKFAETLLMNFNHNLLPTEASAKARKLYETTKGKRKRGEKVWEGGTSINDGSESEMFNMLESIARSASPKTPVLKASISKVLEPEIIGDEFMTSRINWVVQSSAVDYLHLMLVCMNWLCNQYDIDARFSISIHDEVRYLVSSKDRYRAVLALQITNLLTRSMFARALGMNDLPLSVAFFSKVDIDQCLRKEVGLECKTPSNPSGMERAYNIPFGEGQDIYQTLQITNGSLSAAEELQERKTEFA</sequence>
<protein>
    <recommendedName>
        <fullName evidence="5">DNA polymerase subunit gamma-1</fullName>
        <ecNumber evidence="4">2.7.7.7</ecNumber>
    </recommendedName>
    <alternativeName>
        <fullName evidence="14">Mitochondrial DNA polymerase catalytic subunit</fullName>
    </alternativeName>
</protein>
<evidence type="ECO:0000256" key="1">
    <source>
        <dbReference type="ARBA" id="ARBA00001946"/>
    </source>
</evidence>
<dbReference type="GO" id="GO:0008408">
    <property type="term" value="F:3'-5' exonuclease activity"/>
    <property type="evidence" value="ECO:0007669"/>
    <property type="project" value="TreeGrafter"/>
</dbReference>
<dbReference type="Proteomes" id="UP000005408">
    <property type="component" value="Unassembled WGS sequence"/>
</dbReference>
<dbReference type="PROSITE" id="PS00447">
    <property type="entry name" value="DNA_POLYMERASE_A"/>
    <property type="match status" value="1"/>
</dbReference>
<dbReference type="EC" id="2.7.7.7" evidence="4"/>
<dbReference type="FunFam" id="3.30.70.370:FF:000017">
    <property type="entry name" value="Predicted protein"/>
    <property type="match status" value="1"/>
</dbReference>
<comment type="cofactor">
    <cofactor evidence="1">
        <name>Mg(2+)</name>
        <dbReference type="ChEBI" id="CHEBI:18420"/>
    </cofactor>
</comment>
<evidence type="ECO:0000256" key="8">
    <source>
        <dbReference type="ARBA" id="ARBA00022705"/>
    </source>
</evidence>
<accession>A0A8W8I6P0</accession>
<evidence type="ECO:0000256" key="15">
    <source>
        <dbReference type="SAM" id="Coils"/>
    </source>
</evidence>
<dbReference type="InterPro" id="IPR012337">
    <property type="entry name" value="RNaseH-like_sf"/>
</dbReference>
<dbReference type="GO" id="GO:0005760">
    <property type="term" value="C:gamma DNA polymerase complex"/>
    <property type="evidence" value="ECO:0007669"/>
    <property type="project" value="InterPro"/>
</dbReference>
<dbReference type="GO" id="GO:0042645">
    <property type="term" value="C:mitochondrial nucleoid"/>
    <property type="evidence" value="ECO:0007669"/>
    <property type="project" value="UniProtKB-SubCell"/>
</dbReference>
<dbReference type="SUPFAM" id="SSF53098">
    <property type="entry name" value="Ribonuclease H-like"/>
    <property type="match status" value="1"/>
</dbReference>
<dbReference type="InterPro" id="IPR001098">
    <property type="entry name" value="DNA-dir_DNA_pol_A_palm_dom"/>
</dbReference>
<dbReference type="FunFam" id="3.30.420.390:FF:000004">
    <property type="entry name" value="DNA polymerase subunit gamma-1, mitochondrial"/>
    <property type="match status" value="1"/>
</dbReference>
<dbReference type="PANTHER" id="PTHR10267">
    <property type="entry name" value="DNA POLYMERASE SUBUNIT GAMMA-1"/>
    <property type="match status" value="1"/>
</dbReference>
<keyword evidence="7" id="KW-0548">Nucleotidyltransferase</keyword>
<keyword evidence="12" id="KW-0496">Mitochondrion</keyword>
<organism evidence="17 18">
    <name type="scientific">Magallana gigas</name>
    <name type="common">Pacific oyster</name>
    <name type="synonym">Crassostrea gigas</name>
    <dbReference type="NCBI Taxonomy" id="29159"/>
    <lineage>
        <taxon>Eukaryota</taxon>
        <taxon>Metazoa</taxon>
        <taxon>Spiralia</taxon>
        <taxon>Lophotrochozoa</taxon>
        <taxon>Mollusca</taxon>
        <taxon>Bivalvia</taxon>
        <taxon>Autobranchia</taxon>
        <taxon>Pteriomorphia</taxon>
        <taxon>Ostreida</taxon>
        <taxon>Ostreoidea</taxon>
        <taxon>Ostreidae</taxon>
        <taxon>Magallana</taxon>
    </lineage>
</organism>
<keyword evidence="10" id="KW-0239">DNA-directed DNA polymerase</keyword>
<evidence type="ECO:0000259" key="16">
    <source>
        <dbReference type="SMART" id="SM00482"/>
    </source>
</evidence>
<dbReference type="Gene3D" id="3.30.70.370">
    <property type="match status" value="1"/>
</dbReference>
<evidence type="ECO:0000256" key="7">
    <source>
        <dbReference type="ARBA" id="ARBA00022695"/>
    </source>
</evidence>
<evidence type="ECO:0000313" key="18">
    <source>
        <dbReference type="Proteomes" id="UP000005408"/>
    </source>
</evidence>
<evidence type="ECO:0000256" key="2">
    <source>
        <dbReference type="ARBA" id="ARBA00004436"/>
    </source>
</evidence>
<keyword evidence="13" id="KW-1135">Mitochondrion nucleoid</keyword>
<keyword evidence="8" id="KW-0235">DNA replication</keyword>
<reference evidence="17" key="1">
    <citation type="submission" date="2022-08" db="UniProtKB">
        <authorList>
            <consortium name="EnsemblMetazoa"/>
        </authorList>
    </citation>
    <scope>IDENTIFICATION</scope>
    <source>
        <strain evidence="17">05x7-T-G4-1.051#20</strain>
    </source>
</reference>
<dbReference type="FunFam" id="1.10.150.20:FF:000024">
    <property type="entry name" value="DNA polymerase gamma, catalytic subunit"/>
    <property type="match status" value="1"/>
</dbReference>
<dbReference type="AlphaFoldDB" id="A0A8W8I6P0"/>
<dbReference type="SUPFAM" id="SSF56672">
    <property type="entry name" value="DNA/RNA polymerases"/>
    <property type="match status" value="1"/>
</dbReference>
<proteinExistence type="inferred from homology"/>
<evidence type="ECO:0000256" key="4">
    <source>
        <dbReference type="ARBA" id="ARBA00012417"/>
    </source>
</evidence>
<evidence type="ECO:0000256" key="3">
    <source>
        <dbReference type="ARBA" id="ARBA00007705"/>
    </source>
</evidence>
<evidence type="ECO:0000256" key="13">
    <source>
        <dbReference type="ARBA" id="ARBA00023271"/>
    </source>
</evidence>
<feature type="coiled-coil region" evidence="15">
    <location>
        <begin position="430"/>
        <end position="457"/>
    </location>
</feature>
<dbReference type="GO" id="GO:0003677">
    <property type="term" value="F:DNA binding"/>
    <property type="evidence" value="ECO:0007669"/>
    <property type="project" value="UniProtKB-KW"/>
</dbReference>
<dbReference type="FunFam" id="3.30.420.390:FF:000002">
    <property type="entry name" value="DNA polymerase gamma, catalytic subunit"/>
    <property type="match status" value="1"/>
</dbReference>
<feature type="domain" description="DNA-directed DNA polymerase family A palm" evidence="16">
    <location>
        <begin position="798"/>
        <end position="1028"/>
    </location>
</feature>
<keyword evidence="6" id="KW-0808">Transferase</keyword>
<dbReference type="InterPro" id="IPR041336">
    <property type="entry name" value="DNApol_Exo"/>
</dbReference>
<dbReference type="SMART" id="SM00482">
    <property type="entry name" value="POLAc"/>
    <property type="match status" value="1"/>
</dbReference>
<evidence type="ECO:0000256" key="5">
    <source>
        <dbReference type="ARBA" id="ARBA00015350"/>
    </source>
</evidence>
<dbReference type="Gene3D" id="1.10.150.20">
    <property type="entry name" value="5' to 3' exonuclease, C-terminal subdomain"/>
    <property type="match status" value="1"/>
</dbReference>
<dbReference type="Pfam" id="PF18136">
    <property type="entry name" value="DNApol_Exo"/>
    <property type="match status" value="1"/>
</dbReference>
<evidence type="ECO:0000313" key="17">
    <source>
        <dbReference type="EnsemblMetazoa" id="G12855.1:cds"/>
    </source>
</evidence>
<keyword evidence="15" id="KW-0175">Coiled coil</keyword>
<dbReference type="PRINTS" id="PR00867">
    <property type="entry name" value="DNAPOLG"/>
</dbReference>
<comment type="subcellular location">
    <subcellularLocation>
        <location evidence="2">Mitochondrion matrix</location>
        <location evidence="2">Mitochondrion nucleoid</location>
    </subcellularLocation>
</comment>
<dbReference type="EnsemblMetazoa" id="G12855.1">
    <property type="protein sequence ID" value="G12855.1:cds"/>
    <property type="gene ID" value="G12855"/>
</dbReference>
<evidence type="ECO:0000256" key="9">
    <source>
        <dbReference type="ARBA" id="ARBA00022842"/>
    </source>
</evidence>
<dbReference type="Pfam" id="PF00476">
    <property type="entry name" value="DNA_pol_A"/>
    <property type="match status" value="1"/>
</dbReference>
<comment type="similarity">
    <text evidence="3">Belongs to the DNA polymerase type-A family.</text>
</comment>
<keyword evidence="11" id="KW-0238">DNA-binding</keyword>
<dbReference type="InterPro" id="IPR019760">
    <property type="entry name" value="DNA-dir_DNA_pol_A_CS"/>
</dbReference>
<keyword evidence="18" id="KW-1185">Reference proteome</keyword>
<dbReference type="GO" id="GO:0003887">
    <property type="term" value="F:DNA-directed DNA polymerase activity"/>
    <property type="evidence" value="ECO:0007669"/>
    <property type="project" value="UniProtKB-KW"/>
</dbReference>
<dbReference type="Gene3D" id="3.30.420.390">
    <property type="match status" value="1"/>
</dbReference>
<evidence type="ECO:0000256" key="11">
    <source>
        <dbReference type="ARBA" id="ARBA00023125"/>
    </source>
</evidence>
<name>A0A8W8I6P0_MAGGI</name>
<evidence type="ECO:0000256" key="14">
    <source>
        <dbReference type="ARBA" id="ARBA00031966"/>
    </source>
</evidence>
<evidence type="ECO:0000256" key="10">
    <source>
        <dbReference type="ARBA" id="ARBA00022932"/>
    </source>
</evidence>
<dbReference type="InterPro" id="IPR002297">
    <property type="entry name" value="DNA-dir_DNA_pol_A_mt"/>
</dbReference>
<dbReference type="PANTHER" id="PTHR10267:SF0">
    <property type="entry name" value="DNA POLYMERASE SUBUNIT GAMMA-1"/>
    <property type="match status" value="1"/>
</dbReference>
<keyword evidence="9" id="KW-0460">Magnesium</keyword>
<evidence type="ECO:0000256" key="12">
    <source>
        <dbReference type="ARBA" id="ARBA00023128"/>
    </source>
</evidence>
<dbReference type="InterPro" id="IPR043502">
    <property type="entry name" value="DNA/RNA_pol_sf"/>
</dbReference>